<dbReference type="EMBL" id="CP096203">
    <property type="protein sequence ID" value="UPQ76830.1"/>
    <property type="molecule type" value="Genomic_DNA"/>
</dbReference>
<name>A0ABY4K9C5_9FLAO</name>
<dbReference type="RefSeq" id="WP_248393841.1">
    <property type="nucleotide sequence ID" value="NZ_CP096203.1"/>
</dbReference>
<reference evidence="1" key="1">
    <citation type="submission" date="2022-04" db="EMBL/GenBank/DDBJ databases">
        <title>Evolutionary, genomic, and biogeographic characterization of Chryseobacterium nepalense represented by a plastic-degrading bacterium AC3.</title>
        <authorList>
            <person name="Yin Z."/>
            <person name="Liu X."/>
            <person name="Wang D."/>
            <person name="Xie Z."/>
        </authorList>
    </citation>
    <scope>NUCLEOTIDE SEQUENCE</scope>
    <source>
        <strain evidence="1">AC3</strain>
    </source>
</reference>
<gene>
    <name evidence="1" type="ORF">M0D58_04590</name>
</gene>
<proteinExistence type="predicted"/>
<evidence type="ECO:0000313" key="2">
    <source>
        <dbReference type="Proteomes" id="UP000830552"/>
    </source>
</evidence>
<keyword evidence="2" id="KW-1185">Reference proteome</keyword>
<protein>
    <submittedName>
        <fullName evidence="1">Uncharacterized protein</fullName>
    </submittedName>
</protein>
<evidence type="ECO:0000313" key="1">
    <source>
        <dbReference type="EMBL" id="UPQ76830.1"/>
    </source>
</evidence>
<organism evidence="1 2">
    <name type="scientific">Chryseobacterium nepalense</name>
    <dbReference type="NCBI Taxonomy" id="1854498"/>
    <lineage>
        <taxon>Bacteria</taxon>
        <taxon>Pseudomonadati</taxon>
        <taxon>Bacteroidota</taxon>
        <taxon>Flavobacteriia</taxon>
        <taxon>Flavobacteriales</taxon>
        <taxon>Weeksellaceae</taxon>
        <taxon>Chryseobacterium group</taxon>
        <taxon>Chryseobacterium</taxon>
    </lineage>
</organism>
<dbReference type="Proteomes" id="UP000830552">
    <property type="component" value="Chromosome"/>
</dbReference>
<accession>A0ABY4K9C5</accession>
<sequence length="59" mass="6824">MTDTNPGNYGAEEWEVNATMENIYVDIPNRNFTFKEVEFNFDVILNSSGADGFDENFFF</sequence>